<dbReference type="PROSITE" id="PS51257">
    <property type="entry name" value="PROKAR_LIPOPROTEIN"/>
    <property type="match status" value="1"/>
</dbReference>
<dbReference type="InterPro" id="IPR038653">
    <property type="entry name" value="Put_CMD_sf"/>
</dbReference>
<name>A0A212J492_9BACT</name>
<accession>A0A212J492</accession>
<dbReference type="Gene3D" id="2.60.120.890">
    <property type="entry name" value="BT2081, beta-jelly-roll domain"/>
    <property type="match status" value="1"/>
</dbReference>
<evidence type="ECO:0000259" key="1">
    <source>
        <dbReference type="Pfam" id="PF13201"/>
    </source>
</evidence>
<evidence type="ECO:0000313" key="2">
    <source>
        <dbReference type="EMBL" id="SBV94276.1"/>
    </source>
</evidence>
<feature type="domain" description="Putative carbohydrate metabolism" evidence="1">
    <location>
        <begin position="121"/>
        <end position="363"/>
    </location>
</feature>
<dbReference type="Pfam" id="PF13201">
    <property type="entry name" value="PCMD"/>
    <property type="match status" value="1"/>
</dbReference>
<sequence length="368" mass="40392">MNIKNLSLFILCMLSITSCIKDEPLNMEADIIDMKVEDGVFITRAITEHTVQLFVSDNADYSHLTPIIEVTAGATIEPKSGTSQDFSNGKNVMYTVTSEDGKYTKTYTVTVTSKISLKNTFEEWTTAGTEKAPYPILSDLLWSNANSGLSILVGTGSLKLDHYPTDKTTDCVKGKYAAILRTIKGTKVFGIDYPIFSGSLFRGAFSANMSNPLKSLILGQAHPKENGKPIMFNGYYKYTSGDIFTGKDGKVIANRTDSLSMYAIIFKVSKGAPANEEFLDGESILTSPRVVGTAKWSHTDESIVEAPANNGFIHFFIPFRYKEDLDFTKNDYRLTIVLASSKDGNEYQGAVGSTLIADDLELVSDPIK</sequence>
<dbReference type="AlphaFoldDB" id="A0A212J492"/>
<dbReference type="EMBL" id="FLUL01000001">
    <property type="protein sequence ID" value="SBV94276.1"/>
    <property type="molecule type" value="Genomic_DNA"/>
</dbReference>
<dbReference type="RefSeq" id="WP_296947185.1">
    <property type="nucleotide sequence ID" value="NZ_LT599021.1"/>
</dbReference>
<organism evidence="2">
    <name type="scientific">uncultured Dysgonomonas sp</name>
    <dbReference type="NCBI Taxonomy" id="206096"/>
    <lineage>
        <taxon>Bacteria</taxon>
        <taxon>Pseudomonadati</taxon>
        <taxon>Bacteroidota</taxon>
        <taxon>Bacteroidia</taxon>
        <taxon>Bacteroidales</taxon>
        <taxon>Dysgonomonadaceae</taxon>
        <taxon>Dysgonomonas</taxon>
        <taxon>environmental samples</taxon>
    </lineage>
</organism>
<gene>
    <name evidence="2" type="ORF">KL86DYS2_10699</name>
</gene>
<protein>
    <recommendedName>
        <fullName evidence="1">Putative carbohydrate metabolism domain-containing protein</fullName>
    </recommendedName>
</protein>
<reference evidence="2" key="1">
    <citation type="submission" date="2016-04" db="EMBL/GenBank/DDBJ databases">
        <authorList>
            <person name="Evans L.H."/>
            <person name="Alamgir A."/>
            <person name="Owens N."/>
            <person name="Weber N.D."/>
            <person name="Virtaneva K."/>
            <person name="Barbian K."/>
            <person name="Babar A."/>
            <person name="Rosenke K."/>
        </authorList>
    </citation>
    <scope>NUCLEOTIDE SEQUENCE</scope>
    <source>
        <strain evidence="2">86-2</strain>
    </source>
</reference>
<dbReference type="InterPro" id="IPR025112">
    <property type="entry name" value="PCMD"/>
</dbReference>
<proteinExistence type="predicted"/>
<dbReference type="Gene3D" id="2.60.40.2340">
    <property type="match status" value="1"/>
</dbReference>